<organism evidence="2 3">
    <name type="scientific">Calocera cornea HHB12733</name>
    <dbReference type="NCBI Taxonomy" id="1353952"/>
    <lineage>
        <taxon>Eukaryota</taxon>
        <taxon>Fungi</taxon>
        <taxon>Dikarya</taxon>
        <taxon>Basidiomycota</taxon>
        <taxon>Agaricomycotina</taxon>
        <taxon>Dacrymycetes</taxon>
        <taxon>Dacrymycetales</taxon>
        <taxon>Dacrymycetaceae</taxon>
        <taxon>Calocera</taxon>
    </lineage>
</organism>
<dbReference type="Proteomes" id="UP000076842">
    <property type="component" value="Unassembled WGS sequence"/>
</dbReference>
<feature type="region of interest" description="Disordered" evidence="1">
    <location>
        <begin position="1"/>
        <end position="33"/>
    </location>
</feature>
<sequence>MGTSAAIGIGTSSQHRRRWGENEAQHGVTKPRTAPEGFRLLDVVIRDAAAVLKHRAGEGEDYRDALLVLTLALTGMKSDIV</sequence>
<protein>
    <submittedName>
        <fullName evidence="2">Uncharacterized protein</fullName>
    </submittedName>
</protein>
<evidence type="ECO:0000313" key="3">
    <source>
        <dbReference type="Proteomes" id="UP000076842"/>
    </source>
</evidence>
<accession>A0A165GCI9</accession>
<proteinExistence type="predicted"/>
<gene>
    <name evidence="2" type="ORF">CALCODRAFT_495547</name>
</gene>
<dbReference type="InParanoid" id="A0A165GCI9"/>
<reference evidence="2 3" key="1">
    <citation type="journal article" date="2016" name="Mol. Biol. Evol.">
        <title>Comparative Genomics of Early-Diverging Mushroom-Forming Fungi Provides Insights into the Origins of Lignocellulose Decay Capabilities.</title>
        <authorList>
            <person name="Nagy L.G."/>
            <person name="Riley R."/>
            <person name="Tritt A."/>
            <person name="Adam C."/>
            <person name="Daum C."/>
            <person name="Floudas D."/>
            <person name="Sun H."/>
            <person name="Yadav J.S."/>
            <person name="Pangilinan J."/>
            <person name="Larsson K.H."/>
            <person name="Matsuura K."/>
            <person name="Barry K."/>
            <person name="Labutti K."/>
            <person name="Kuo R."/>
            <person name="Ohm R.A."/>
            <person name="Bhattacharya S.S."/>
            <person name="Shirouzu T."/>
            <person name="Yoshinaga Y."/>
            <person name="Martin F.M."/>
            <person name="Grigoriev I.V."/>
            <person name="Hibbett D.S."/>
        </authorList>
    </citation>
    <scope>NUCLEOTIDE SEQUENCE [LARGE SCALE GENOMIC DNA]</scope>
    <source>
        <strain evidence="2 3">HHB12733</strain>
    </source>
</reference>
<dbReference type="EMBL" id="KV423957">
    <property type="protein sequence ID" value="KZT57899.1"/>
    <property type="molecule type" value="Genomic_DNA"/>
</dbReference>
<name>A0A165GCI9_9BASI</name>
<evidence type="ECO:0000256" key="1">
    <source>
        <dbReference type="SAM" id="MobiDB-lite"/>
    </source>
</evidence>
<dbReference type="AlphaFoldDB" id="A0A165GCI9"/>
<keyword evidence="3" id="KW-1185">Reference proteome</keyword>
<evidence type="ECO:0000313" key="2">
    <source>
        <dbReference type="EMBL" id="KZT57899.1"/>
    </source>
</evidence>